<dbReference type="CDD" id="cd06171">
    <property type="entry name" value="Sigma70_r4"/>
    <property type="match status" value="1"/>
</dbReference>
<dbReference type="NCBIfam" id="TIGR02937">
    <property type="entry name" value="sigma70-ECF"/>
    <property type="match status" value="1"/>
</dbReference>
<dbReference type="InterPro" id="IPR014284">
    <property type="entry name" value="RNA_pol_sigma-70_dom"/>
</dbReference>
<evidence type="ECO:0000256" key="4">
    <source>
        <dbReference type="ARBA" id="ARBA00023163"/>
    </source>
</evidence>
<protein>
    <submittedName>
        <fullName evidence="7">RNA polymerase subunit sigma-70</fullName>
    </submittedName>
</protein>
<evidence type="ECO:0000313" key="8">
    <source>
        <dbReference type="Proteomes" id="UP000240243"/>
    </source>
</evidence>
<gene>
    <name evidence="7" type="ORF">C7H85_05800</name>
</gene>
<dbReference type="InterPro" id="IPR039425">
    <property type="entry name" value="RNA_pol_sigma-70-like"/>
</dbReference>
<dbReference type="EMBL" id="PXYG01000002">
    <property type="protein sequence ID" value="PSJ46158.1"/>
    <property type="molecule type" value="Genomic_DNA"/>
</dbReference>
<dbReference type="GO" id="GO:0016987">
    <property type="term" value="F:sigma factor activity"/>
    <property type="evidence" value="ECO:0007669"/>
    <property type="project" value="UniProtKB-KW"/>
</dbReference>
<dbReference type="Pfam" id="PF08281">
    <property type="entry name" value="Sigma70_r4_2"/>
    <property type="match status" value="1"/>
</dbReference>
<organism evidence="7 8">
    <name type="scientific">Zobellella endophytica</name>
    <dbReference type="NCBI Taxonomy" id="2116700"/>
    <lineage>
        <taxon>Bacteria</taxon>
        <taxon>Pseudomonadati</taxon>
        <taxon>Pseudomonadota</taxon>
        <taxon>Gammaproteobacteria</taxon>
        <taxon>Aeromonadales</taxon>
        <taxon>Aeromonadaceae</taxon>
        <taxon>Zobellella</taxon>
    </lineage>
</organism>
<dbReference type="Pfam" id="PF04542">
    <property type="entry name" value="Sigma70_r2"/>
    <property type="match status" value="1"/>
</dbReference>
<evidence type="ECO:0000313" key="7">
    <source>
        <dbReference type="EMBL" id="PSJ46158.1"/>
    </source>
</evidence>
<proteinExistence type="inferred from homology"/>
<keyword evidence="2" id="KW-0805">Transcription regulation</keyword>
<dbReference type="AlphaFoldDB" id="A0A2P7R7G1"/>
<dbReference type="InterPro" id="IPR036388">
    <property type="entry name" value="WH-like_DNA-bd_sf"/>
</dbReference>
<evidence type="ECO:0000259" key="6">
    <source>
        <dbReference type="Pfam" id="PF08281"/>
    </source>
</evidence>
<comment type="caution">
    <text evidence="7">The sequence shown here is derived from an EMBL/GenBank/DDBJ whole genome shotgun (WGS) entry which is preliminary data.</text>
</comment>
<dbReference type="OrthoDB" id="9797134at2"/>
<feature type="domain" description="RNA polymerase sigma factor 70 region 4 type 2" evidence="6">
    <location>
        <begin position="107"/>
        <end position="159"/>
    </location>
</feature>
<sequence>MQPEIESDIRTQLVGLQPRLRRFALGLTGSLDEADELVQCAYERALSHLDQWQQGSRLDSWMFRIIQNLWLNQLRANRVRRPAENVDPEVLGGELEEASWETSLLLRRMRQGLQRLPGDQRLALMLVVVEGLSYKDAATVMELPVGTLTSRLGRARKALSDILNGRPGLCGDGRRERGNKGGDDERD</sequence>
<evidence type="ECO:0000256" key="2">
    <source>
        <dbReference type="ARBA" id="ARBA00023015"/>
    </source>
</evidence>
<reference evidence="7 8" key="1">
    <citation type="submission" date="2018-03" db="EMBL/GenBank/DDBJ databases">
        <title>The draft genome of Zobellella sp. 59N8.</title>
        <authorList>
            <person name="Liu L."/>
            <person name="Li L."/>
            <person name="Zhang X."/>
            <person name="Liang L."/>
            <person name="Wang T."/>
        </authorList>
    </citation>
    <scope>NUCLEOTIDE SEQUENCE [LARGE SCALE GENOMIC DNA]</scope>
    <source>
        <strain evidence="7 8">59N8</strain>
    </source>
</reference>
<dbReference type="GO" id="GO:0003677">
    <property type="term" value="F:DNA binding"/>
    <property type="evidence" value="ECO:0007669"/>
    <property type="project" value="InterPro"/>
</dbReference>
<evidence type="ECO:0000256" key="3">
    <source>
        <dbReference type="ARBA" id="ARBA00023082"/>
    </source>
</evidence>
<dbReference type="SUPFAM" id="SSF88946">
    <property type="entry name" value="Sigma2 domain of RNA polymerase sigma factors"/>
    <property type="match status" value="1"/>
</dbReference>
<dbReference type="SUPFAM" id="SSF88659">
    <property type="entry name" value="Sigma3 and sigma4 domains of RNA polymerase sigma factors"/>
    <property type="match status" value="1"/>
</dbReference>
<dbReference type="InterPro" id="IPR013325">
    <property type="entry name" value="RNA_pol_sigma_r2"/>
</dbReference>
<keyword evidence="3" id="KW-0731">Sigma factor</keyword>
<evidence type="ECO:0000256" key="1">
    <source>
        <dbReference type="ARBA" id="ARBA00010641"/>
    </source>
</evidence>
<dbReference type="Gene3D" id="1.10.10.10">
    <property type="entry name" value="Winged helix-like DNA-binding domain superfamily/Winged helix DNA-binding domain"/>
    <property type="match status" value="1"/>
</dbReference>
<dbReference type="GO" id="GO:0006352">
    <property type="term" value="P:DNA-templated transcription initiation"/>
    <property type="evidence" value="ECO:0007669"/>
    <property type="project" value="InterPro"/>
</dbReference>
<feature type="domain" description="RNA polymerase sigma-70 region 2" evidence="5">
    <location>
        <begin position="16"/>
        <end position="78"/>
    </location>
</feature>
<name>A0A2P7R7G1_9GAMM</name>
<keyword evidence="8" id="KW-1185">Reference proteome</keyword>
<accession>A0A2P7R7G1</accession>
<dbReference type="InterPro" id="IPR013249">
    <property type="entry name" value="RNA_pol_sigma70_r4_t2"/>
</dbReference>
<keyword evidence="4" id="KW-0804">Transcription</keyword>
<dbReference type="InterPro" id="IPR013324">
    <property type="entry name" value="RNA_pol_sigma_r3/r4-like"/>
</dbReference>
<comment type="similarity">
    <text evidence="1">Belongs to the sigma-70 factor family. ECF subfamily.</text>
</comment>
<dbReference type="PANTHER" id="PTHR43133">
    <property type="entry name" value="RNA POLYMERASE ECF-TYPE SIGMA FACTO"/>
    <property type="match status" value="1"/>
</dbReference>
<dbReference type="PANTHER" id="PTHR43133:SF25">
    <property type="entry name" value="RNA POLYMERASE SIGMA FACTOR RFAY-RELATED"/>
    <property type="match status" value="1"/>
</dbReference>
<dbReference type="Proteomes" id="UP000240243">
    <property type="component" value="Unassembled WGS sequence"/>
</dbReference>
<dbReference type="RefSeq" id="WP_106728776.1">
    <property type="nucleotide sequence ID" value="NZ_PXYG01000002.1"/>
</dbReference>
<dbReference type="InterPro" id="IPR007627">
    <property type="entry name" value="RNA_pol_sigma70_r2"/>
</dbReference>
<evidence type="ECO:0000259" key="5">
    <source>
        <dbReference type="Pfam" id="PF04542"/>
    </source>
</evidence>
<dbReference type="Gene3D" id="1.10.1740.10">
    <property type="match status" value="1"/>
</dbReference>